<dbReference type="InterPro" id="IPR036291">
    <property type="entry name" value="NAD(P)-bd_dom_sf"/>
</dbReference>
<evidence type="ECO:0000256" key="1">
    <source>
        <dbReference type="ARBA" id="ARBA00038376"/>
    </source>
</evidence>
<dbReference type="GO" id="GO:0030246">
    <property type="term" value="F:carbohydrate binding"/>
    <property type="evidence" value="ECO:0007669"/>
    <property type="project" value="InterPro"/>
</dbReference>
<dbReference type="GO" id="GO:0003824">
    <property type="term" value="F:catalytic activity"/>
    <property type="evidence" value="ECO:0007669"/>
    <property type="project" value="InterPro"/>
</dbReference>
<dbReference type="SUPFAM" id="SSF51735">
    <property type="entry name" value="NAD(P)-binding Rossmann-fold domains"/>
    <property type="match status" value="1"/>
</dbReference>
<comment type="caution">
    <text evidence="5">The sequence shown here is derived from an EMBL/GenBank/DDBJ whole genome shotgun (WGS) entry which is preliminary data.</text>
</comment>
<protein>
    <recommendedName>
        <fullName evidence="7">NAD(P)-binding domain-containing protein</fullName>
    </recommendedName>
</protein>
<dbReference type="Pfam" id="PF03636">
    <property type="entry name" value="Glyco_hydro_65N"/>
    <property type="match status" value="1"/>
</dbReference>
<gene>
    <name evidence="5" type="ORF">VSDG_06844</name>
</gene>
<dbReference type="PANTHER" id="PTHR15020:SF50">
    <property type="entry name" value="UPF0659 PROTEIN YMR090W"/>
    <property type="match status" value="1"/>
</dbReference>
<dbReference type="InterPro" id="IPR005196">
    <property type="entry name" value="Glyco_hydro_65_N"/>
</dbReference>
<feature type="region of interest" description="Disordered" evidence="2">
    <location>
        <begin position="566"/>
        <end position="586"/>
    </location>
</feature>
<dbReference type="Pfam" id="PF13460">
    <property type="entry name" value="NAD_binding_10"/>
    <property type="match status" value="1"/>
</dbReference>
<accession>A0A423VQE8</accession>
<dbReference type="EMBL" id="LJZO01000033">
    <property type="protein sequence ID" value="ROV93262.1"/>
    <property type="molecule type" value="Genomic_DNA"/>
</dbReference>
<feature type="domain" description="Glycoside hydrolase family 65 N-terminal" evidence="3">
    <location>
        <begin position="285"/>
        <end position="536"/>
    </location>
</feature>
<dbReference type="Gene3D" id="3.40.50.720">
    <property type="entry name" value="NAD(P)-binding Rossmann-like Domain"/>
    <property type="match status" value="1"/>
</dbReference>
<reference evidence="5 6" key="1">
    <citation type="submission" date="2015-09" db="EMBL/GenBank/DDBJ databases">
        <title>Host preference determinants of Valsa canker pathogens revealed by comparative genomics.</title>
        <authorList>
            <person name="Yin Z."/>
            <person name="Huang L."/>
        </authorList>
    </citation>
    <scope>NUCLEOTIDE SEQUENCE [LARGE SCALE GENOMIC DNA]</scope>
    <source>
        <strain evidence="5 6">YSFL</strain>
    </source>
</reference>
<keyword evidence="6" id="KW-1185">Reference proteome</keyword>
<evidence type="ECO:0000259" key="3">
    <source>
        <dbReference type="Pfam" id="PF03636"/>
    </source>
</evidence>
<dbReference type="AlphaFoldDB" id="A0A423VQE8"/>
<dbReference type="PANTHER" id="PTHR15020">
    <property type="entry name" value="FLAVIN REDUCTASE-RELATED"/>
    <property type="match status" value="1"/>
</dbReference>
<dbReference type="Gene3D" id="2.70.98.40">
    <property type="entry name" value="Glycoside hydrolase, family 65, N-terminal domain"/>
    <property type="match status" value="1"/>
</dbReference>
<dbReference type="GO" id="GO:0005975">
    <property type="term" value="P:carbohydrate metabolic process"/>
    <property type="evidence" value="ECO:0007669"/>
    <property type="project" value="InterPro"/>
</dbReference>
<evidence type="ECO:0008006" key="7">
    <source>
        <dbReference type="Google" id="ProtNLM"/>
    </source>
</evidence>
<dbReference type="OrthoDB" id="10254604at2759"/>
<dbReference type="InterPro" id="IPR037018">
    <property type="entry name" value="GH65_N"/>
</dbReference>
<evidence type="ECO:0000313" key="6">
    <source>
        <dbReference type="Proteomes" id="UP000284375"/>
    </source>
</evidence>
<comment type="similarity">
    <text evidence="1">Belongs to the avfA family.</text>
</comment>
<evidence type="ECO:0000259" key="4">
    <source>
        <dbReference type="Pfam" id="PF13460"/>
    </source>
</evidence>
<dbReference type="Proteomes" id="UP000284375">
    <property type="component" value="Unassembled WGS sequence"/>
</dbReference>
<evidence type="ECO:0000313" key="5">
    <source>
        <dbReference type="EMBL" id="ROV93262.1"/>
    </source>
</evidence>
<organism evidence="5 6">
    <name type="scientific">Cytospora chrysosperma</name>
    <name type="common">Cytospora canker fungus</name>
    <name type="synonym">Sphaeria chrysosperma</name>
    <dbReference type="NCBI Taxonomy" id="252740"/>
    <lineage>
        <taxon>Eukaryota</taxon>
        <taxon>Fungi</taxon>
        <taxon>Dikarya</taxon>
        <taxon>Ascomycota</taxon>
        <taxon>Pezizomycotina</taxon>
        <taxon>Sordariomycetes</taxon>
        <taxon>Sordariomycetidae</taxon>
        <taxon>Diaporthales</taxon>
        <taxon>Cytosporaceae</taxon>
        <taxon>Cytospora</taxon>
    </lineage>
</organism>
<dbReference type="SUPFAM" id="SSF74650">
    <property type="entry name" value="Galactose mutarotase-like"/>
    <property type="match status" value="1"/>
</dbReference>
<name>A0A423VQE8_CYTCH</name>
<evidence type="ECO:0000256" key="2">
    <source>
        <dbReference type="SAM" id="MobiDB-lite"/>
    </source>
</evidence>
<dbReference type="InterPro" id="IPR016040">
    <property type="entry name" value="NAD(P)-bd_dom"/>
</dbReference>
<proteinExistence type="inferred from homology"/>
<feature type="domain" description="NAD(P)-binding" evidence="4">
    <location>
        <begin position="9"/>
        <end position="222"/>
    </location>
</feature>
<sequence>MTKHVLVLGGHGKIAQMLTPLLLKKSWTVTSILRAPEQVPTVQKLGDSLQGKLNVLVRSIEDVKSESQARTILDEVKPDYVVWSAGAGGRGGPERTFAVDRDAAIHFIRASASSPNITRFLMISYLASRRSKPSWWDDDGWKGAEEVNTKILPDYYKAKIAADEVLYGESASKGPAFVGINLRPATLTDEPAGRVELGRTASSRGSVSRETVARVAAALLEAEGVKNSWIDLASGEEEVGAAVQRVVSEGVDAAEGGPPGIAPSDLTAWDDKTYTSISTGPSSVSYQEWLTQSNGYIGLAQGRLGPFFETSRLDDGAGPRHTSATISGFWSDGEGGESGGGTAGIPHFTDLLVQACGSTLNGSVDAAEISDFKSTLSFLEGIATWTYLWTPPGCPDGTTLDIAYEAFLSLDSRQLAATRLSVSSMSSDQTDVEVGIVDVLDGRGAAGGRAANFQTRFFPGPRRGILASVSPAGRGGDGTAAYIYSTVSDPDFPPSASSISSDPETLSVSQTYTVQLGPGVGRLTTTAVKYVGVASTDHFDNAPNVAMQTALRASKAGWDVLRLAHGAPQKAPGQAGDKPGTGHDEL</sequence>
<dbReference type="STRING" id="252740.A0A423VQE8"/>
<dbReference type="InterPro" id="IPR011013">
    <property type="entry name" value="Gal_mutarotase_sf_dom"/>
</dbReference>